<gene>
    <name evidence="1" type="ORF">IPO85_20295</name>
</gene>
<organism evidence="1 2">
    <name type="scientific">Candidatus Defluviibacterium haderslevense</name>
    <dbReference type="NCBI Taxonomy" id="2981993"/>
    <lineage>
        <taxon>Bacteria</taxon>
        <taxon>Pseudomonadati</taxon>
        <taxon>Bacteroidota</taxon>
        <taxon>Saprospiria</taxon>
        <taxon>Saprospirales</taxon>
        <taxon>Saprospiraceae</taxon>
        <taxon>Candidatus Defluviibacterium</taxon>
    </lineage>
</organism>
<protein>
    <submittedName>
        <fullName evidence="1">Uncharacterized protein</fullName>
    </submittedName>
</protein>
<comment type="caution">
    <text evidence="1">The sequence shown here is derived from an EMBL/GenBank/DDBJ whole genome shotgun (WGS) entry which is preliminary data.</text>
</comment>
<reference evidence="1 2" key="1">
    <citation type="submission" date="2020-10" db="EMBL/GenBank/DDBJ databases">
        <title>Connecting structure to function with the recovery of over 1000 high-quality activated sludge metagenome-assembled genomes encoding full-length rRNA genes using long-read sequencing.</title>
        <authorList>
            <person name="Singleton C.M."/>
            <person name="Petriglieri F."/>
            <person name="Kristensen J.M."/>
            <person name="Kirkegaard R.H."/>
            <person name="Michaelsen T.Y."/>
            <person name="Andersen M.H."/>
            <person name="Karst S.M."/>
            <person name="Dueholm M.S."/>
            <person name="Nielsen P.H."/>
            <person name="Albertsen M."/>
        </authorList>
    </citation>
    <scope>NUCLEOTIDE SEQUENCE [LARGE SCALE GENOMIC DNA]</scope>
    <source>
        <strain evidence="1">Ribe_18-Q3-R11-54_BAT3C.373</strain>
    </source>
</reference>
<evidence type="ECO:0000313" key="2">
    <source>
        <dbReference type="Proteomes" id="UP000808349"/>
    </source>
</evidence>
<evidence type="ECO:0000313" key="1">
    <source>
        <dbReference type="EMBL" id="MBK9719810.1"/>
    </source>
</evidence>
<dbReference type="AlphaFoldDB" id="A0A9D7SDV8"/>
<dbReference type="Proteomes" id="UP000808349">
    <property type="component" value="Unassembled WGS sequence"/>
</dbReference>
<proteinExistence type="predicted"/>
<name>A0A9D7SDV8_9BACT</name>
<sequence length="65" mass="7162">MSTIIIKSDKQSSKILAELAIKLGGNVVGINDSQFEDIKLGILMNKEKTGKLVSRDLVFKKLKSK</sequence>
<accession>A0A9D7SDV8</accession>
<dbReference type="EMBL" id="JADKFW010000021">
    <property type="protein sequence ID" value="MBK9719810.1"/>
    <property type="molecule type" value="Genomic_DNA"/>
</dbReference>